<feature type="domain" description="UBL3-like ubiquitin" evidence="2">
    <location>
        <begin position="130"/>
        <end position="222"/>
    </location>
</feature>
<evidence type="ECO:0000313" key="4">
    <source>
        <dbReference type="Proteomes" id="UP000285405"/>
    </source>
</evidence>
<proteinExistence type="predicted"/>
<reference evidence="3 4" key="1">
    <citation type="journal article" date="2018" name="BMC Genomics">
        <title>Comparative genome analyses reveal sequence features reflecting distinct modes of host-adaptation between dicot and monocot powdery mildew.</title>
        <authorList>
            <person name="Wu Y."/>
            <person name="Ma X."/>
            <person name="Pan Z."/>
            <person name="Kale S.D."/>
            <person name="Song Y."/>
            <person name="King H."/>
            <person name="Zhang Q."/>
            <person name="Presley C."/>
            <person name="Deng X."/>
            <person name="Wei C.I."/>
            <person name="Xiao S."/>
        </authorList>
    </citation>
    <scope>NUCLEOTIDE SEQUENCE [LARGE SCALE GENOMIC DNA]</scope>
    <source>
        <strain evidence="3">UCSC1</strain>
    </source>
</reference>
<sequence length="225" mass="24747">MNDGDTLCRTGGVIQSCSSVESTSVKVIPDTLPGTSSNPELAPAQHLTTKPSKTTSMSAPHSHLTNELDHVQSATEAPTPISSESTTVLALTLLLTSGHRFPYRIDEQYLTSRNVKIPGVTDDGSKDPYSISIYTLKELILREWREEWGTKPSSPSSIRLIFFGRLLDDNTSLLNCKFNNMSSNFIHMTVRPQDIADEEDASKSKILSRNRDNGETTAGCRCIIM</sequence>
<dbReference type="OrthoDB" id="1043111at2759"/>
<accession>A0A420J2U9</accession>
<dbReference type="Proteomes" id="UP000285405">
    <property type="component" value="Unassembled WGS sequence"/>
</dbReference>
<evidence type="ECO:0000313" key="3">
    <source>
        <dbReference type="EMBL" id="RKF81094.1"/>
    </source>
</evidence>
<protein>
    <recommendedName>
        <fullName evidence="2">UBL3-like ubiquitin domain-containing protein</fullName>
    </recommendedName>
</protein>
<dbReference type="InterPro" id="IPR039540">
    <property type="entry name" value="UBL3-like_ubiquitin_dom"/>
</dbReference>
<dbReference type="Gene3D" id="3.10.20.90">
    <property type="entry name" value="Phosphatidylinositol 3-kinase Catalytic Subunit, Chain A, domain 1"/>
    <property type="match status" value="1"/>
</dbReference>
<dbReference type="AlphaFoldDB" id="A0A420J2U9"/>
<dbReference type="SUPFAM" id="SSF54236">
    <property type="entry name" value="Ubiquitin-like"/>
    <property type="match status" value="1"/>
</dbReference>
<evidence type="ECO:0000256" key="1">
    <source>
        <dbReference type="SAM" id="MobiDB-lite"/>
    </source>
</evidence>
<evidence type="ECO:0000259" key="2">
    <source>
        <dbReference type="Pfam" id="PF13881"/>
    </source>
</evidence>
<feature type="compositionally biased region" description="Polar residues" evidence="1">
    <location>
        <begin position="46"/>
        <end position="63"/>
    </location>
</feature>
<dbReference type="Pfam" id="PF13881">
    <property type="entry name" value="Rad60-SLD_2"/>
    <property type="match status" value="1"/>
</dbReference>
<dbReference type="PANTHER" id="PTHR13169">
    <property type="entry name" value="UBIQUITIN-LIKE PROTEIN 3 HCG-1 PROTEIN"/>
    <property type="match status" value="1"/>
</dbReference>
<dbReference type="EMBL" id="MCBR01002983">
    <property type="protein sequence ID" value="RKF81094.1"/>
    <property type="molecule type" value="Genomic_DNA"/>
</dbReference>
<name>A0A420J2U9_9PEZI</name>
<dbReference type="InterPro" id="IPR040015">
    <property type="entry name" value="UBL3-like"/>
</dbReference>
<comment type="caution">
    <text evidence="3">The sequence shown here is derived from an EMBL/GenBank/DDBJ whole genome shotgun (WGS) entry which is preliminary data.</text>
</comment>
<organism evidence="3 4">
    <name type="scientific">Golovinomyces cichoracearum</name>
    <dbReference type="NCBI Taxonomy" id="62708"/>
    <lineage>
        <taxon>Eukaryota</taxon>
        <taxon>Fungi</taxon>
        <taxon>Dikarya</taxon>
        <taxon>Ascomycota</taxon>
        <taxon>Pezizomycotina</taxon>
        <taxon>Leotiomycetes</taxon>
        <taxon>Erysiphales</taxon>
        <taxon>Erysiphaceae</taxon>
        <taxon>Golovinomyces</taxon>
    </lineage>
</organism>
<gene>
    <name evidence="3" type="ORF">GcC1_029025</name>
</gene>
<dbReference type="PANTHER" id="PTHR13169:SF0">
    <property type="entry name" value="UBIQUITIN-LIKE PROTEIN 3"/>
    <property type="match status" value="1"/>
</dbReference>
<feature type="region of interest" description="Disordered" evidence="1">
    <location>
        <begin position="29"/>
        <end position="80"/>
    </location>
</feature>
<dbReference type="InterPro" id="IPR029071">
    <property type="entry name" value="Ubiquitin-like_domsf"/>
</dbReference>